<gene>
    <name evidence="12" type="ORF">CEURO_LOCUS22439</name>
</gene>
<dbReference type="Gene3D" id="1.10.510.10">
    <property type="entry name" value="Transferase(Phosphotransferase) domain 1"/>
    <property type="match status" value="1"/>
</dbReference>
<dbReference type="GO" id="GO:0004674">
    <property type="term" value="F:protein serine/threonine kinase activity"/>
    <property type="evidence" value="ECO:0007669"/>
    <property type="project" value="UniProtKB-KW"/>
</dbReference>
<feature type="domain" description="Protein kinase" evidence="11">
    <location>
        <begin position="32"/>
        <end position="291"/>
    </location>
</feature>
<keyword evidence="13" id="KW-1185">Reference proteome</keyword>
<name>A0A9P1EP57_CUSEU</name>
<dbReference type="InterPro" id="IPR017441">
    <property type="entry name" value="Protein_kinase_ATP_BS"/>
</dbReference>
<keyword evidence="7 9" id="KW-0067">ATP-binding</keyword>
<evidence type="ECO:0000313" key="13">
    <source>
        <dbReference type="Proteomes" id="UP001152484"/>
    </source>
</evidence>
<protein>
    <recommendedName>
        <fullName evidence="11">Protein kinase domain-containing protein</fullName>
    </recommendedName>
</protein>
<dbReference type="OrthoDB" id="40902at2759"/>
<dbReference type="SMART" id="SM00220">
    <property type="entry name" value="S_TKc"/>
    <property type="match status" value="1"/>
</dbReference>
<accession>A0A9P1EP57</accession>
<dbReference type="PROSITE" id="PS00108">
    <property type="entry name" value="PROTEIN_KINASE_ST"/>
    <property type="match status" value="1"/>
</dbReference>
<dbReference type="InterPro" id="IPR011009">
    <property type="entry name" value="Kinase-like_dom_sf"/>
</dbReference>
<evidence type="ECO:0000256" key="4">
    <source>
        <dbReference type="ARBA" id="ARBA00022679"/>
    </source>
</evidence>
<dbReference type="Pfam" id="PF00069">
    <property type="entry name" value="Pkinase"/>
    <property type="match status" value="1"/>
</dbReference>
<evidence type="ECO:0000313" key="12">
    <source>
        <dbReference type="EMBL" id="CAH9119679.1"/>
    </source>
</evidence>
<evidence type="ECO:0000256" key="10">
    <source>
        <dbReference type="RuleBase" id="RU000304"/>
    </source>
</evidence>
<keyword evidence="4" id="KW-0808">Transferase</keyword>
<keyword evidence="6" id="KW-0418">Kinase</keyword>
<evidence type="ECO:0000256" key="7">
    <source>
        <dbReference type="ARBA" id="ARBA00022840"/>
    </source>
</evidence>
<reference evidence="12" key="1">
    <citation type="submission" date="2022-07" db="EMBL/GenBank/DDBJ databases">
        <authorList>
            <person name="Macas J."/>
            <person name="Novak P."/>
            <person name="Neumann P."/>
        </authorList>
    </citation>
    <scope>NUCLEOTIDE SEQUENCE</scope>
</reference>
<keyword evidence="3 10" id="KW-0723">Serine/threonine-protein kinase</keyword>
<evidence type="ECO:0000256" key="2">
    <source>
        <dbReference type="ARBA" id="ARBA00006234"/>
    </source>
</evidence>
<proteinExistence type="inferred from homology"/>
<evidence type="ECO:0000256" key="5">
    <source>
        <dbReference type="ARBA" id="ARBA00022741"/>
    </source>
</evidence>
<dbReference type="Proteomes" id="UP001152484">
    <property type="component" value="Unassembled WGS sequence"/>
</dbReference>
<keyword evidence="5 9" id="KW-0547">Nucleotide-binding</keyword>
<organism evidence="12 13">
    <name type="scientific">Cuscuta europaea</name>
    <name type="common">European dodder</name>
    <dbReference type="NCBI Taxonomy" id="41803"/>
    <lineage>
        <taxon>Eukaryota</taxon>
        <taxon>Viridiplantae</taxon>
        <taxon>Streptophyta</taxon>
        <taxon>Embryophyta</taxon>
        <taxon>Tracheophyta</taxon>
        <taxon>Spermatophyta</taxon>
        <taxon>Magnoliopsida</taxon>
        <taxon>eudicotyledons</taxon>
        <taxon>Gunneridae</taxon>
        <taxon>Pentapetalae</taxon>
        <taxon>asterids</taxon>
        <taxon>lamiids</taxon>
        <taxon>Solanales</taxon>
        <taxon>Convolvulaceae</taxon>
        <taxon>Cuscuteae</taxon>
        <taxon>Cuscuta</taxon>
        <taxon>Cuscuta subgen. Cuscuta</taxon>
    </lineage>
</organism>
<comment type="function">
    <text evidence="8">CIPK serine-threonine protein kinases interact with CBL proteins. Binding of a CBL protein to the regulatory NAF domain of CIPK protein lead to the activation of the kinase in a calcium-dependent manner.</text>
</comment>
<dbReference type="InterPro" id="IPR050205">
    <property type="entry name" value="CDPK_Ser/Thr_kinases"/>
</dbReference>
<sequence length="340" mass="39178">MGNWFSTPYPFRKKVVVSRNPIGQKINEKYMIFHDQVLGRGSYGVVRECIDLSTGEKLACKTMSKMELESKDRVEHVRREIAILRHLKNHPNIVSIKDVCEDDNELHIVTELLKGKTLDYILHRVPLPEKEASTIIRTLVEIIQVLHNNGVIHRDIKFENFMFGGSTNNIATLKVIDFGISVFYNPGDTCKLSSCTRHYVAPEVLMGNNQDPEVDIWAAGVILYILLCGIAPFRKDNTDELREAIIHAEVCYERPPWPDVSNEAKDLVKKMLNPNPNERLTAHQVLSHPWVQRRGGRSWYHQLYMKGFYAHVKKWPRGRLNLLMKTVCASSGIRSRYWSD</sequence>
<feature type="binding site" evidence="9">
    <location>
        <position position="61"/>
    </location>
    <ligand>
        <name>ATP</name>
        <dbReference type="ChEBI" id="CHEBI:30616"/>
    </ligand>
</feature>
<dbReference type="GO" id="GO:0005524">
    <property type="term" value="F:ATP binding"/>
    <property type="evidence" value="ECO:0007669"/>
    <property type="project" value="UniProtKB-UniRule"/>
</dbReference>
<dbReference type="SUPFAM" id="SSF56112">
    <property type="entry name" value="Protein kinase-like (PK-like)"/>
    <property type="match status" value="1"/>
</dbReference>
<evidence type="ECO:0000256" key="1">
    <source>
        <dbReference type="ARBA" id="ARBA00005354"/>
    </source>
</evidence>
<dbReference type="EMBL" id="CAMAPE010000080">
    <property type="protein sequence ID" value="CAH9119679.1"/>
    <property type="molecule type" value="Genomic_DNA"/>
</dbReference>
<dbReference type="PROSITE" id="PS50011">
    <property type="entry name" value="PROTEIN_KINASE_DOM"/>
    <property type="match status" value="1"/>
</dbReference>
<dbReference type="InterPro" id="IPR000719">
    <property type="entry name" value="Prot_kinase_dom"/>
</dbReference>
<dbReference type="CDD" id="cd05117">
    <property type="entry name" value="STKc_CAMK"/>
    <property type="match status" value="1"/>
</dbReference>
<comment type="similarity">
    <text evidence="1">Belongs to the protein kinase superfamily. CAMK Ser/Thr protein kinase family. CaMK subfamily.</text>
</comment>
<evidence type="ECO:0000256" key="3">
    <source>
        <dbReference type="ARBA" id="ARBA00022527"/>
    </source>
</evidence>
<evidence type="ECO:0000256" key="9">
    <source>
        <dbReference type="PROSITE-ProRule" id="PRU10141"/>
    </source>
</evidence>
<evidence type="ECO:0000256" key="8">
    <source>
        <dbReference type="ARBA" id="ARBA00058225"/>
    </source>
</evidence>
<dbReference type="InterPro" id="IPR008271">
    <property type="entry name" value="Ser/Thr_kinase_AS"/>
</dbReference>
<dbReference type="FunFam" id="1.10.510.10:FF:000571">
    <property type="entry name" value="Maternal embryonic leucine zipper kinase"/>
    <property type="match status" value="1"/>
</dbReference>
<dbReference type="FunFam" id="3.30.200.20:FF:000042">
    <property type="entry name" value="Aurora kinase A"/>
    <property type="match status" value="1"/>
</dbReference>
<comment type="caution">
    <text evidence="12">The sequence shown here is derived from an EMBL/GenBank/DDBJ whole genome shotgun (WGS) entry which is preliminary data.</text>
</comment>
<dbReference type="PANTHER" id="PTHR24349">
    <property type="entry name" value="SERINE/THREONINE-PROTEIN KINASE"/>
    <property type="match status" value="1"/>
</dbReference>
<evidence type="ECO:0000259" key="11">
    <source>
        <dbReference type="PROSITE" id="PS50011"/>
    </source>
</evidence>
<evidence type="ECO:0000256" key="6">
    <source>
        <dbReference type="ARBA" id="ARBA00022777"/>
    </source>
</evidence>
<comment type="similarity">
    <text evidence="2">Belongs to the protein kinase superfamily. CAMK Ser/Thr protein kinase family. SNF1 subfamily.</text>
</comment>
<dbReference type="AlphaFoldDB" id="A0A9P1EP57"/>
<dbReference type="PROSITE" id="PS00107">
    <property type="entry name" value="PROTEIN_KINASE_ATP"/>
    <property type="match status" value="1"/>
</dbReference>